<dbReference type="Proteomes" id="UP000000709">
    <property type="component" value="Unassembled WGS sequence"/>
</dbReference>
<comment type="function">
    <text evidence="6">Demethylates proteins that have been reversibly carboxymethylated.</text>
</comment>
<feature type="domain" description="AB hydrolase-1" evidence="8">
    <location>
        <begin position="93"/>
        <end position="326"/>
    </location>
</feature>
<dbReference type="Pfam" id="PF12697">
    <property type="entry name" value="Abhydrolase_6"/>
    <property type="match status" value="1"/>
</dbReference>
<evidence type="ECO:0000313" key="9">
    <source>
        <dbReference type="EMBL" id="EGW33513.1"/>
    </source>
</evidence>
<dbReference type="OrthoDB" id="194865at2759"/>
<dbReference type="RefSeq" id="XP_007375028.1">
    <property type="nucleotide sequence ID" value="XM_007374966.1"/>
</dbReference>
<dbReference type="EMBL" id="GL996501">
    <property type="protein sequence ID" value="EGW33513.1"/>
    <property type="molecule type" value="Genomic_DNA"/>
</dbReference>
<dbReference type="InterPro" id="IPR029058">
    <property type="entry name" value="AB_hydrolase_fold"/>
</dbReference>
<proteinExistence type="inferred from homology"/>
<comment type="similarity">
    <text evidence="1 6">Belongs to the AB hydrolase superfamily.</text>
</comment>
<evidence type="ECO:0000256" key="2">
    <source>
        <dbReference type="ARBA" id="ARBA00020672"/>
    </source>
</evidence>
<sequence>MSDLHKSFLKRIKKKELEFGLTSLSEDSNDQPESIDQNIPEVNVSADEGNILARFKSFKETYFTESEVYQDKERNLSFQTYYRAPSSDNTTVIFCAHGAGSSSMTFATLAKQITQEESFGIFTYDFRGHGASSPSTEYSLPSLVEDARFVITTFLKLHPGNTLYLLGHSLGGAVLSKLVNVSQPESVHGLILLDIVEETAVKSLTVMPQFIERLPKRFPSLVHAIDWHMKFLLHNKESAELSVPDLLHLDKLTWKADLSLTTPYWDTWFDGLSDNFINFSGPKLLLLSAHETLDKKLMIGQMQGKYQLVVFNNNQNSGHFIHEDLPNQTSICVSDFIKRSTNPQKFLKQEGVVPKWGGKIHQ</sequence>
<dbReference type="PANTHER" id="PTHR14189">
    <property type="entry name" value="PROTEIN PHOSPHATASE METHYLESTERASE-1 RELATED"/>
    <property type="match status" value="1"/>
</dbReference>
<dbReference type="GeneID" id="18869931"/>
<keyword evidence="4 6" id="KW-0378">Hydrolase</keyword>
<gene>
    <name evidence="9" type="ORF">SPAPADRAFT_135961</name>
</gene>
<name>G3AMR9_SPAPN</name>
<feature type="active site" evidence="7">
    <location>
        <position position="319"/>
    </location>
</feature>
<evidence type="ECO:0000259" key="8">
    <source>
        <dbReference type="Pfam" id="PF12697"/>
    </source>
</evidence>
<dbReference type="InParanoid" id="G3AMR9"/>
<comment type="catalytic activity">
    <reaction evidence="5">
        <text>[phosphatase 2A protein]-C-terminal L-leucine methyl ester + H2O = [phosphatase 2A protein]-C-terminal L-leucine + methanol + H(+)</text>
        <dbReference type="Rhea" id="RHEA:48548"/>
        <dbReference type="Rhea" id="RHEA-COMP:12134"/>
        <dbReference type="Rhea" id="RHEA-COMP:12135"/>
        <dbReference type="ChEBI" id="CHEBI:15377"/>
        <dbReference type="ChEBI" id="CHEBI:15378"/>
        <dbReference type="ChEBI" id="CHEBI:17790"/>
        <dbReference type="ChEBI" id="CHEBI:90516"/>
        <dbReference type="ChEBI" id="CHEBI:90517"/>
        <dbReference type="EC" id="3.1.1.89"/>
    </reaction>
</comment>
<accession>G3AMR9</accession>
<dbReference type="AlphaFoldDB" id="G3AMR9"/>
<evidence type="ECO:0000313" key="10">
    <source>
        <dbReference type="Proteomes" id="UP000000709"/>
    </source>
</evidence>
<dbReference type="InterPro" id="IPR016812">
    <property type="entry name" value="PPase_methylesterase_euk"/>
</dbReference>
<dbReference type="PANTHER" id="PTHR14189:SF0">
    <property type="entry name" value="PROTEIN PHOSPHATASE METHYLESTERASE 1"/>
    <property type="match status" value="1"/>
</dbReference>
<evidence type="ECO:0000256" key="1">
    <source>
        <dbReference type="ARBA" id="ARBA00008645"/>
    </source>
</evidence>
<feature type="active site" evidence="7">
    <location>
        <position position="194"/>
    </location>
</feature>
<dbReference type="EC" id="3.1.1.-" evidence="6"/>
<dbReference type="PIRSF" id="PIRSF022950">
    <property type="entry name" value="PPase_methylesterase_euk"/>
    <property type="match status" value="1"/>
</dbReference>
<evidence type="ECO:0000256" key="3">
    <source>
        <dbReference type="ARBA" id="ARBA00022487"/>
    </source>
</evidence>
<evidence type="ECO:0000256" key="4">
    <source>
        <dbReference type="ARBA" id="ARBA00022801"/>
    </source>
</evidence>
<evidence type="ECO:0000256" key="7">
    <source>
        <dbReference type="PIRSR" id="PIRSR022950-1"/>
    </source>
</evidence>
<dbReference type="FunCoup" id="G3AMR9">
    <property type="interactions" value="850"/>
</dbReference>
<dbReference type="HOGENOM" id="CLU_024818_3_1_1"/>
<keyword evidence="3 6" id="KW-0719">Serine esterase</keyword>
<protein>
    <recommendedName>
        <fullName evidence="2 6">Protein phosphatase methylesterase 1</fullName>
        <shortName evidence="6">PME-1</shortName>
        <ecNumber evidence="6">3.1.1.-</ecNumber>
    </recommendedName>
</protein>
<feature type="active site" evidence="7">
    <location>
        <position position="169"/>
    </location>
</feature>
<dbReference type="OMA" id="VMVCHHG"/>
<dbReference type="InterPro" id="IPR000073">
    <property type="entry name" value="AB_hydrolase_1"/>
</dbReference>
<dbReference type="SUPFAM" id="SSF53474">
    <property type="entry name" value="alpha/beta-Hydrolases"/>
    <property type="match status" value="1"/>
</dbReference>
<dbReference type="STRING" id="619300.G3AMR9"/>
<dbReference type="eggNOG" id="KOG2564">
    <property type="taxonomic scope" value="Eukaryota"/>
</dbReference>
<organism evidence="10">
    <name type="scientific">Spathaspora passalidarum (strain NRRL Y-27907 / 11-Y1)</name>
    <dbReference type="NCBI Taxonomy" id="619300"/>
    <lineage>
        <taxon>Eukaryota</taxon>
        <taxon>Fungi</taxon>
        <taxon>Dikarya</taxon>
        <taxon>Ascomycota</taxon>
        <taxon>Saccharomycotina</taxon>
        <taxon>Pichiomycetes</taxon>
        <taxon>Debaryomycetaceae</taxon>
        <taxon>Spathaspora</taxon>
    </lineage>
</organism>
<evidence type="ECO:0000256" key="6">
    <source>
        <dbReference type="PIRNR" id="PIRNR022950"/>
    </source>
</evidence>
<dbReference type="GO" id="GO:0051723">
    <property type="term" value="F:protein methylesterase activity"/>
    <property type="evidence" value="ECO:0007669"/>
    <property type="project" value="UniProtKB-EC"/>
</dbReference>
<reference evidence="9 10" key="1">
    <citation type="journal article" date="2011" name="Proc. Natl. Acad. Sci. U.S.A.">
        <title>Comparative genomics of xylose-fermenting fungi for enhanced biofuel production.</title>
        <authorList>
            <person name="Wohlbach D.J."/>
            <person name="Kuo A."/>
            <person name="Sato T.K."/>
            <person name="Potts K.M."/>
            <person name="Salamov A.A."/>
            <person name="LaButti K.M."/>
            <person name="Sun H."/>
            <person name="Clum A."/>
            <person name="Pangilinan J.L."/>
            <person name="Lindquist E.A."/>
            <person name="Lucas S."/>
            <person name="Lapidus A."/>
            <person name="Jin M."/>
            <person name="Gunawan C."/>
            <person name="Balan V."/>
            <person name="Dale B.E."/>
            <person name="Jeffries T.W."/>
            <person name="Zinkel R."/>
            <person name="Barry K.W."/>
            <person name="Grigoriev I.V."/>
            <person name="Gasch A.P."/>
        </authorList>
    </citation>
    <scope>NUCLEOTIDE SEQUENCE [LARGE SCALE GENOMIC DNA]</scope>
    <source>
        <strain evidence="10">NRRL Y-27907 / 11-Y1</strain>
    </source>
</reference>
<dbReference type="Gene3D" id="3.40.50.1820">
    <property type="entry name" value="alpha/beta hydrolase"/>
    <property type="match status" value="1"/>
</dbReference>
<dbReference type="GO" id="GO:0005763">
    <property type="term" value="C:mitochondrial small ribosomal subunit"/>
    <property type="evidence" value="ECO:0007669"/>
    <property type="project" value="EnsemblFungi"/>
</dbReference>
<keyword evidence="10" id="KW-1185">Reference proteome</keyword>
<evidence type="ECO:0000256" key="5">
    <source>
        <dbReference type="ARBA" id="ARBA00049203"/>
    </source>
</evidence>
<dbReference type="KEGG" id="spaa:SPAPADRAFT_135961"/>